<reference evidence="2" key="1">
    <citation type="submission" date="2022-03" db="EMBL/GenBank/DDBJ databases">
        <title>Draft Genome Sequence of Firmicute Strain S0AB, a Heterotrophic Iron/Sulfur-Oxidizing Extreme Acidophile.</title>
        <authorList>
            <person name="Vergara E."/>
            <person name="Pakostova E."/>
            <person name="Johnson D.B."/>
            <person name="Holmes D.S."/>
        </authorList>
    </citation>
    <scope>NUCLEOTIDE SEQUENCE</scope>
    <source>
        <strain evidence="2">S0AB</strain>
    </source>
</reference>
<name>A0A9X1V4Z6_9BACL</name>
<accession>A0A9X1V4Z6</accession>
<proteinExistence type="predicted"/>
<protein>
    <recommendedName>
        <fullName evidence="4">DUF5132 domain-containing protein</fullName>
    </recommendedName>
</protein>
<evidence type="ECO:0000313" key="3">
    <source>
        <dbReference type="Proteomes" id="UP001139263"/>
    </source>
</evidence>
<evidence type="ECO:0000313" key="2">
    <source>
        <dbReference type="EMBL" id="MCI0181786.1"/>
    </source>
</evidence>
<organism evidence="2 3">
    <name type="scientific">Sulfoacidibacillus ferrooxidans</name>
    <dbReference type="NCBI Taxonomy" id="2005001"/>
    <lineage>
        <taxon>Bacteria</taxon>
        <taxon>Bacillati</taxon>
        <taxon>Bacillota</taxon>
        <taxon>Bacilli</taxon>
        <taxon>Bacillales</taxon>
        <taxon>Alicyclobacillaceae</taxon>
        <taxon>Sulfoacidibacillus</taxon>
    </lineage>
</organism>
<dbReference type="Proteomes" id="UP001139263">
    <property type="component" value="Unassembled WGS sequence"/>
</dbReference>
<evidence type="ECO:0000256" key="1">
    <source>
        <dbReference type="SAM" id="Phobius"/>
    </source>
</evidence>
<comment type="caution">
    <text evidence="2">The sequence shown here is derived from an EMBL/GenBank/DDBJ whole genome shotgun (WGS) entry which is preliminary data.</text>
</comment>
<dbReference type="AlphaFoldDB" id="A0A9X1V4Z6"/>
<gene>
    <name evidence="2" type="ORF">MM817_00020</name>
</gene>
<dbReference type="EMBL" id="JALBUF010000001">
    <property type="protein sequence ID" value="MCI0181786.1"/>
    <property type="molecule type" value="Genomic_DNA"/>
</dbReference>
<keyword evidence="1" id="KW-0812">Transmembrane</keyword>
<keyword evidence="3" id="KW-1185">Reference proteome</keyword>
<dbReference type="RefSeq" id="WP_241711420.1">
    <property type="nucleotide sequence ID" value="NZ_JALBUF010000001.1"/>
</dbReference>
<keyword evidence="1" id="KW-1133">Transmembrane helix</keyword>
<keyword evidence="1" id="KW-0472">Membrane</keyword>
<sequence length="92" mass="10210">MRKAHSMESIVIGIGIGLFATIIIPVLKKQLKPASAAVATGALAMSESARKWIEVAKEEVEDVVAEAQFERMKRKIGQELENIEENQQYPLM</sequence>
<evidence type="ECO:0008006" key="4">
    <source>
        <dbReference type="Google" id="ProtNLM"/>
    </source>
</evidence>
<feature type="transmembrane region" description="Helical" evidence="1">
    <location>
        <begin position="6"/>
        <end position="27"/>
    </location>
</feature>